<proteinExistence type="predicted"/>
<gene>
    <name evidence="1" type="ORF">QG37_06840</name>
</gene>
<dbReference type="VEuPathDB" id="FungiDB:QG37_06840"/>
<name>A0A0L0NRC9_CANAR</name>
<accession>A0A0L0NRC9</accession>
<reference evidence="2" key="1">
    <citation type="journal article" date="2015" name="BMC Genomics">
        <title>Draft genome of a commonly misdiagnosed multidrug resistant pathogen Candida auris.</title>
        <authorList>
            <person name="Chatterjee S."/>
            <person name="Alampalli S.V."/>
            <person name="Nageshan R.K."/>
            <person name="Chettiar S.T."/>
            <person name="Joshi S."/>
            <person name="Tatu U.S."/>
        </authorList>
    </citation>
    <scope>NUCLEOTIDE SEQUENCE [LARGE SCALE GENOMIC DNA]</scope>
    <source>
        <strain evidence="2">6684</strain>
    </source>
</reference>
<dbReference type="EMBL" id="LGST01000050">
    <property type="protein sequence ID" value="KND96727.1"/>
    <property type="molecule type" value="Genomic_DNA"/>
</dbReference>
<evidence type="ECO:0000313" key="1">
    <source>
        <dbReference type="EMBL" id="KND96727.1"/>
    </source>
</evidence>
<dbReference type="AlphaFoldDB" id="A0A0L0NRC9"/>
<evidence type="ECO:0000313" key="2">
    <source>
        <dbReference type="Proteomes" id="UP000037122"/>
    </source>
</evidence>
<dbReference type="Proteomes" id="UP000037122">
    <property type="component" value="Unassembled WGS sequence"/>
</dbReference>
<comment type="caution">
    <text evidence="1">The sequence shown here is derived from an EMBL/GenBank/DDBJ whole genome shotgun (WGS) entry which is preliminary data.</text>
</comment>
<sequence length="105" mass="11847">MQLLGGWRVGRNFYRAPQGKNKKTLAPNGPLFVSALRPGNCPCDRPCKERLAKLVARDPNTIRHELLCIDKKKKSQNDRFQSVSLQGQRLSAMIGNFEILPIVQC</sequence>
<protein>
    <submittedName>
        <fullName evidence="1">Uncharacterized protein</fullName>
    </submittedName>
</protein>
<organism evidence="1 2">
    <name type="scientific">Candidozyma auris</name>
    <name type="common">Yeast</name>
    <name type="synonym">Candida auris</name>
    <dbReference type="NCBI Taxonomy" id="498019"/>
    <lineage>
        <taxon>Eukaryota</taxon>
        <taxon>Fungi</taxon>
        <taxon>Dikarya</taxon>
        <taxon>Ascomycota</taxon>
        <taxon>Saccharomycotina</taxon>
        <taxon>Pichiomycetes</taxon>
        <taxon>Metschnikowiaceae</taxon>
        <taxon>Candidozyma</taxon>
    </lineage>
</organism>